<dbReference type="AlphaFoldDB" id="A0A6B3N8K7"/>
<dbReference type="CDD" id="cd06260">
    <property type="entry name" value="DUF820-like"/>
    <property type="match status" value="1"/>
</dbReference>
<dbReference type="Pfam" id="PF05685">
    <property type="entry name" value="Uma2"/>
    <property type="match status" value="1"/>
</dbReference>
<dbReference type="PANTHER" id="PTHR35400:SF1">
    <property type="entry name" value="SLR1083 PROTEIN"/>
    <property type="match status" value="1"/>
</dbReference>
<organism evidence="2">
    <name type="scientific">Symploca sp. SIO1C4</name>
    <dbReference type="NCBI Taxonomy" id="2607765"/>
    <lineage>
        <taxon>Bacteria</taxon>
        <taxon>Bacillati</taxon>
        <taxon>Cyanobacteriota</taxon>
        <taxon>Cyanophyceae</taxon>
        <taxon>Coleofasciculales</taxon>
        <taxon>Coleofasciculaceae</taxon>
        <taxon>Symploca</taxon>
    </lineage>
</organism>
<dbReference type="Gene3D" id="3.90.1570.10">
    <property type="entry name" value="tt1808, chain A"/>
    <property type="match status" value="1"/>
</dbReference>
<dbReference type="GO" id="GO:0004519">
    <property type="term" value="F:endonuclease activity"/>
    <property type="evidence" value="ECO:0007669"/>
    <property type="project" value="UniProtKB-KW"/>
</dbReference>
<name>A0A6B3N8K7_9CYAN</name>
<comment type="caution">
    <text evidence="2">The sequence shown here is derived from an EMBL/GenBank/DDBJ whole genome shotgun (WGS) entry which is preliminary data.</text>
</comment>
<gene>
    <name evidence="2" type="ORF">F6J89_06040</name>
</gene>
<dbReference type="InterPro" id="IPR012296">
    <property type="entry name" value="Nuclease_put_TT1808"/>
</dbReference>
<protein>
    <submittedName>
        <fullName evidence="2">Uma2 family endonuclease</fullName>
    </submittedName>
</protein>
<evidence type="ECO:0000313" key="2">
    <source>
        <dbReference type="EMBL" id="NER27195.1"/>
    </source>
</evidence>
<keyword evidence="2" id="KW-0378">Hydrolase</keyword>
<dbReference type="EMBL" id="JAAHFQ010000080">
    <property type="protein sequence ID" value="NER27195.1"/>
    <property type="molecule type" value="Genomic_DNA"/>
</dbReference>
<feature type="domain" description="Putative restriction endonuclease" evidence="1">
    <location>
        <begin position="10"/>
        <end position="177"/>
    </location>
</feature>
<reference evidence="2" key="1">
    <citation type="submission" date="2019-11" db="EMBL/GenBank/DDBJ databases">
        <title>Genomic insights into an expanded diversity of filamentous marine cyanobacteria reveals the extraordinary biosynthetic potential of Moorea and Okeania.</title>
        <authorList>
            <person name="Ferreira Leao T."/>
            <person name="Wang M."/>
            <person name="Moss N."/>
            <person name="Da Silva R."/>
            <person name="Sanders J."/>
            <person name="Nurk S."/>
            <person name="Gurevich A."/>
            <person name="Humphrey G."/>
            <person name="Reher R."/>
            <person name="Zhu Q."/>
            <person name="Belda-Ferre P."/>
            <person name="Glukhov E."/>
            <person name="Rex R."/>
            <person name="Dorrestein P.C."/>
            <person name="Knight R."/>
            <person name="Pevzner P."/>
            <person name="Gerwick W.H."/>
            <person name="Gerwick L."/>
        </authorList>
    </citation>
    <scope>NUCLEOTIDE SEQUENCE</scope>
    <source>
        <strain evidence="2">SIO1C4</strain>
    </source>
</reference>
<proteinExistence type="predicted"/>
<dbReference type="SUPFAM" id="SSF52980">
    <property type="entry name" value="Restriction endonuclease-like"/>
    <property type="match status" value="1"/>
</dbReference>
<dbReference type="PANTHER" id="PTHR35400">
    <property type="entry name" value="SLR1083 PROTEIN"/>
    <property type="match status" value="1"/>
</dbReference>
<sequence length="184" mass="21138">MTATTAKWTLEQYHQMIEVGILDDSHVELLNGEIVEMSPEGTPHAALSTRTANYLRQLLGEKVLIREGKPITLLTSNSEPEPDLAVLEPLEDEYFDHHPYPENIYWLIEYSYSSLEKDLDDKSKTYASAGIREYWVANLRDQELVVFKKPVNGEYRSQQQLRQGKIQPTAFPKISLSIPYLLVK</sequence>
<dbReference type="InterPro" id="IPR011335">
    <property type="entry name" value="Restrct_endonuc-II-like"/>
</dbReference>
<keyword evidence="2" id="KW-0540">Nuclease</keyword>
<keyword evidence="2" id="KW-0255">Endonuclease</keyword>
<evidence type="ECO:0000259" key="1">
    <source>
        <dbReference type="Pfam" id="PF05685"/>
    </source>
</evidence>
<dbReference type="InterPro" id="IPR008538">
    <property type="entry name" value="Uma2"/>
</dbReference>
<accession>A0A6B3N8K7</accession>